<dbReference type="InterPro" id="IPR036812">
    <property type="entry name" value="NAD(P)_OxRdtase_dom_sf"/>
</dbReference>
<sequence length="88" mass="9668">MKKYYEGTAPLLDVLKRIAEENNKTVAQVSINWVMMKGAVPIPGARNANMAEDNFNAMGWALSLDEVAELDDASARCEEFSNGGFELV</sequence>
<reference evidence="2" key="1">
    <citation type="submission" date="2021-01" db="EMBL/GenBank/DDBJ databases">
        <authorList>
            <person name="Corre E."/>
            <person name="Pelletier E."/>
            <person name="Niang G."/>
            <person name="Scheremetjew M."/>
            <person name="Finn R."/>
            <person name="Kale V."/>
            <person name="Holt S."/>
            <person name="Cochrane G."/>
            <person name="Meng A."/>
            <person name="Brown T."/>
            <person name="Cohen L."/>
        </authorList>
    </citation>
    <scope>NUCLEOTIDE SEQUENCE</scope>
    <source>
        <strain evidence="2">CCMP1381</strain>
    </source>
</reference>
<protein>
    <recommendedName>
        <fullName evidence="1">NADP-dependent oxidoreductase domain-containing protein</fullName>
    </recommendedName>
</protein>
<dbReference type="Gene3D" id="3.20.20.100">
    <property type="entry name" value="NADP-dependent oxidoreductase domain"/>
    <property type="match status" value="1"/>
</dbReference>
<dbReference type="SUPFAM" id="SSF51430">
    <property type="entry name" value="NAD(P)-linked oxidoreductase"/>
    <property type="match status" value="1"/>
</dbReference>
<dbReference type="InterPro" id="IPR023210">
    <property type="entry name" value="NADP_OxRdtase_dom"/>
</dbReference>
<dbReference type="AlphaFoldDB" id="A0A7S2ML56"/>
<evidence type="ECO:0000259" key="1">
    <source>
        <dbReference type="Pfam" id="PF00248"/>
    </source>
</evidence>
<dbReference type="PANTHER" id="PTHR43638:SF3">
    <property type="entry name" value="ALDEHYDE REDUCTASE"/>
    <property type="match status" value="1"/>
</dbReference>
<evidence type="ECO:0000313" key="2">
    <source>
        <dbReference type="EMBL" id="CAD9489594.1"/>
    </source>
</evidence>
<organism evidence="2">
    <name type="scientific">Octactis speculum</name>
    <dbReference type="NCBI Taxonomy" id="3111310"/>
    <lineage>
        <taxon>Eukaryota</taxon>
        <taxon>Sar</taxon>
        <taxon>Stramenopiles</taxon>
        <taxon>Ochrophyta</taxon>
        <taxon>Dictyochophyceae</taxon>
        <taxon>Dictyochales</taxon>
        <taxon>Dictyochaceae</taxon>
        <taxon>Octactis</taxon>
    </lineage>
</organism>
<dbReference type="Pfam" id="PF00248">
    <property type="entry name" value="Aldo_ket_red"/>
    <property type="match status" value="1"/>
</dbReference>
<accession>A0A7S2ML56</accession>
<gene>
    <name evidence="2" type="ORF">DSPE1174_LOCUS31602</name>
</gene>
<dbReference type="PANTHER" id="PTHR43638">
    <property type="entry name" value="OXIDOREDUCTASE, ALDO/KETO REDUCTASE FAMILY PROTEIN"/>
    <property type="match status" value="1"/>
</dbReference>
<name>A0A7S2ML56_9STRA</name>
<proteinExistence type="predicted"/>
<feature type="domain" description="NADP-dependent oxidoreductase" evidence="1">
    <location>
        <begin position="5"/>
        <end position="73"/>
    </location>
</feature>
<dbReference type="EMBL" id="HBGS01060620">
    <property type="protein sequence ID" value="CAD9489594.1"/>
    <property type="molecule type" value="Transcribed_RNA"/>
</dbReference>